<dbReference type="Pfam" id="PF12796">
    <property type="entry name" value="Ank_2"/>
    <property type="match status" value="1"/>
</dbReference>
<dbReference type="KEGG" id="vg:16607361"/>
<dbReference type="InterPro" id="IPR052050">
    <property type="entry name" value="SecEffector_AnkRepeat"/>
</dbReference>
<sequence length="804" mass="87025">MHRRGTTPPTLFSASARLDADDAPIGMLPREMIAHVMAHLSADREGDLAVSMCVLASRLFHVLDRATLWRRGARLRRLSLVPDRLAGLGFVGALCRLFRRGALTSRALIKAAKRGRTDAVRFLCEVARLTNQTPGALEAAIKASHVPTVAYLLARVPTDARLAEALVVGTFSAALFGHTPAAESHPAGRSTARWSVARLVCEAVRRLPTGQAALYARSATACALLSRVDGAIEWLRDMGAFEPGAALDAALCSGDPALADRAVELVHSVAEPDGTPPQRLVVCATRSLVLPIVKWFAAHESVLSTDWGDLALCAIDQSRYDVLDFVVAHARPRLHDSFDAYLGGASHAPTTTHWRVADHLCRDCHSMIALERAMVARDRAEAADICARRHALGLPCRVERIYQARRFYEASDCAPLQPFGDYRRAHARAFDLSMAQTVGVKVCGTVGYVMSAADMGATDTLDWLLGSGGIAAMCGNTVWTQELSLDAIDILVRHKCLGRRTGALAYLVRGRHWDRIERLCAAYPHSATEAVEVLFDEAVRDADLALIDSIMRVPRTTIKPQHMDAAASRAPLWFVVDLARPWNVRCSAQGLTRAMRRLHGKVLAGLLDDASTLCTPDALDVSTATQKHFWKKAIASAAAAGFVDNAECVRARLGLPLYGARAMNEAAAQNNLPALAALHALGARFTARAFTRAIGKGHTEAVDFLLATRSVEPSTFALVMAIQKGHLAIAQRLFAHGCPYTHAALIVAARHRHTGLVSLLLARHPPKRRTLAKAVRAARDGLETDQGQRLGSDPIVDMLLHCEP</sequence>
<reference evidence="1 2" key="1">
    <citation type="journal article" date="2013" name="Science">
        <title>Pandoraviruses: amoeba viruses with genomes up to 2.5 Mb reaching that of parasitic eukaryotes.</title>
        <authorList>
            <person name="Philippe N."/>
            <person name="Legendre M."/>
            <person name="Doutre G."/>
            <person name="Coute Y."/>
            <person name="Poirot O."/>
            <person name="Lescot M."/>
            <person name="Arslan D."/>
            <person name="Seltzer V."/>
            <person name="Bertaux L."/>
            <person name="Bruley C."/>
            <person name="Garin J."/>
            <person name="Claverie J.M."/>
            <person name="Abergel C."/>
        </authorList>
    </citation>
    <scope>NUCLEOTIDE SEQUENCE [LARGE SCALE GENOMIC DNA]</scope>
</reference>
<organism evidence="1 2">
    <name type="scientific">Pandoravirus salinus</name>
    <dbReference type="NCBI Taxonomy" id="1349410"/>
    <lineage>
        <taxon>Viruses</taxon>
        <taxon>Pandoravirus</taxon>
    </lineage>
</organism>
<dbReference type="InterPro" id="IPR002110">
    <property type="entry name" value="Ankyrin_rpt"/>
</dbReference>
<dbReference type="PANTHER" id="PTHR46586">
    <property type="entry name" value="ANKYRIN REPEAT-CONTAINING PROTEIN"/>
    <property type="match status" value="1"/>
</dbReference>
<dbReference type="SUPFAM" id="SSF48403">
    <property type="entry name" value="Ankyrin repeat"/>
    <property type="match status" value="1"/>
</dbReference>
<protein>
    <submittedName>
        <fullName evidence="1">Ankyrin repeat domain containing protein</fullName>
    </submittedName>
</protein>
<name>S4VY28_9VIRU</name>
<dbReference type="Gene3D" id="1.25.40.20">
    <property type="entry name" value="Ankyrin repeat-containing domain"/>
    <property type="match status" value="1"/>
</dbReference>
<gene>
    <name evidence="1" type="ORF">psal_cds_1245</name>
</gene>
<keyword evidence="2" id="KW-1185">Reference proteome</keyword>
<accession>S4VY28</accession>
<dbReference type="RefSeq" id="YP_008438653.1">
    <property type="nucleotide sequence ID" value="NC_022098.1"/>
</dbReference>
<evidence type="ECO:0000313" key="2">
    <source>
        <dbReference type="Proteomes" id="UP000204584"/>
    </source>
</evidence>
<dbReference type="InterPro" id="IPR036770">
    <property type="entry name" value="Ankyrin_rpt-contain_sf"/>
</dbReference>
<dbReference type="Proteomes" id="UP000204584">
    <property type="component" value="Segment"/>
</dbReference>
<dbReference type="PANTHER" id="PTHR46586:SF3">
    <property type="entry name" value="ANKYRIN REPEAT-CONTAINING PROTEIN"/>
    <property type="match status" value="1"/>
</dbReference>
<dbReference type="EMBL" id="KC977571">
    <property type="protein sequence ID" value="AGO85574.1"/>
    <property type="molecule type" value="Genomic_DNA"/>
</dbReference>
<proteinExistence type="predicted"/>
<dbReference type="GeneID" id="16607361"/>
<evidence type="ECO:0000313" key="1">
    <source>
        <dbReference type="EMBL" id="AGO85574.1"/>
    </source>
</evidence>